<evidence type="ECO:0000256" key="3">
    <source>
        <dbReference type="ARBA" id="ARBA00022555"/>
    </source>
</evidence>
<evidence type="ECO:0000256" key="5">
    <source>
        <dbReference type="ARBA" id="ARBA00022741"/>
    </source>
</evidence>
<dbReference type="InterPro" id="IPR045864">
    <property type="entry name" value="aa-tRNA-synth_II/BPL/LPL"/>
</dbReference>
<keyword evidence="3" id="KW-0820">tRNA-binding</keyword>
<dbReference type="AlphaFoldDB" id="A0A3B0SBH5"/>
<evidence type="ECO:0000256" key="6">
    <source>
        <dbReference type="ARBA" id="ARBA00022840"/>
    </source>
</evidence>
<dbReference type="GO" id="GO:0045892">
    <property type="term" value="P:negative regulation of DNA-templated transcription"/>
    <property type="evidence" value="ECO:0007669"/>
    <property type="project" value="TreeGrafter"/>
</dbReference>
<dbReference type="InterPro" id="IPR023033">
    <property type="entry name" value="Ala_tRNA_ligase_euk/bac"/>
</dbReference>
<dbReference type="GO" id="GO:0002161">
    <property type="term" value="F:aminoacyl-tRNA deacylase activity"/>
    <property type="evidence" value="ECO:0007669"/>
    <property type="project" value="TreeGrafter"/>
</dbReference>
<protein>
    <recommendedName>
        <fullName evidence="2">alanine--tRNA ligase</fullName>
        <ecNumber evidence="2">6.1.1.7</ecNumber>
    </recommendedName>
</protein>
<sequence>SAQKCVRAGGKHNDLDNVGYTARHHTFFEMLGNFSFGDYFKDQAIDAAWTLVHKEFGLPADKLTVTVYHTDDEAFDLWRKISGLPEARIIRIPTNDNFWAMGDTGPCGPCSEIFYDHGDHIPGGPPGSADEDGDRFVEIWNLVFMQFERLASGEQVDLPKPSIDTGMGLERLAAVLQGVHDNYDVDLFRTLIAASVDLTGRKAEGADAPAHRVIADHLRAMSFLIADGVAPSNEGRGYVLRRIMRRAMRYAHGLGVRDPLLARLAPVLVREMGAAFPELGRAQTLIVETLTSEEEKFRSLLERGLKLLDEETANLPDGEALSGKAAFKLYDTFGFPLDLTQDALRRQGREVDVAGFDAAMDVQRKAARAAWAGSGDAADESVWFDLRTEHGATEFLGYIHDETEGV</sequence>
<keyword evidence="5" id="KW-0547">Nucleotide-binding</keyword>
<accession>A0A3B0SBH5</accession>
<dbReference type="Gene3D" id="3.30.930.10">
    <property type="entry name" value="Bira Bifunctional Protein, Domain 2"/>
    <property type="match status" value="1"/>
</dbReference>
<organism evidence="11">
    <name type="scientific">hydrothermal vent metagenome</name>
    <dbReference type="NCBI Taxonomy" id="652676"/>
    <lineage>
        <taxon>unclassified sequences</taxon>
        <taxon>metagenomes</taxon>
        <taxon>ecological metagenomes</taxon>
    </lineage>
</organism>
<evidence type="ECO:0000256" key="2">
    <source>
        <dbReference type="ARBA" id="ARBA00013168"/>
    </source>
</evidence>
<feature type="non-terminal residue" evidence="11">
    <location>
        <position position="406"/>
    </location>
</feature>
<dbReference type="SUPFAM" id="SSF55681">
    <property type="entry name" value="Class II aaRS and biotin synthetases"/>
    <property type="match status" value="1"/>
</dbReference>
<dbReference type="NCBIfam" id="TIGR00344">
    <property type="entry name" value="alaS"/>
    <property type="match status" value="1"/>
</dbReference>
<dbReference type="GO" id="GO:0000049">
    <property type="term" value="F:tRNA binding"/>
    <property type="evidence" value="ECO:0007669"/>
    <property type="project" value="UniProtKB-KW"/>
</dbReference>
<keyword evidence="4 11" id="KW-0436">Ligase</keyword>
<proteinExistence type="inferred from homology"/>
<dbReference type="Pfam" id="PF01411">
    <property type="entry name" value="tRNA-synt_2c"/>
    <property type="match status" value="1"/>
</dbReference>
<dbReference type="GO" id="GO:0006419">
    <property type="term" value="P:alanyl-tRNA aminoacylation"/>
    <property type="evidence" value="ECO:0007669"/>
    <property type="project" value="InterPro"/>
</dbReference>
<feature type="non-terminal residue" evidence="11">
    <location>
        <position position="1"/>
    </location>
</feature>
<dbReference type="InterPro" id="IPR050058">
    <property type="entry name" value="Ala-tRNA_ligase"/>
</dbReference>
<dbReference type="PROSITE" id="PS50860">
    <property type="entry name" value="AA_TRNA_LIGASE_II_ALA"/>
    <property type="match status" value="1"/>
</dbReference>
<dbReference type="InterPro" id="IPR018164">
    <property type="entry name" value="Ala-tRNA-synth_IIc_N"/>
</dbReference>
<dbReference type="InterPro" id="IPR002318">
    <property type="entry name" value="Ala-tRNA-lgiase_IIc"/>
</dbReference>
<dbReference type="InterPro" id="IPR018165">
    <property type="entry name" value="Ala-tRNA-synth_IIc_core"/>
</dbReference>
<reference evidence="11" key="1">
    <citation type="submission" date="2018-06" db="EMBL/GenBank/DDBJ databases">
        <authorList>
            <person name="Zhirakovskaya E."/>
        </authorList>
    </citation>
    <scope>NUCLEOTIDE SEQUENCE</scope>
</reference>
<keyword evidence="7" id="KW-0694">RNA-binding</keyword>
<evidence type="ECO:0000256" key="7">
    <source>
        <dbReference type="ARBA" id="ARBA00022884"/>
    </source>
</evidence>
<evidence type="ECO:0000256" key="8">
    <source>
        <dbReference type="ARBA" id="ARBA00022917"/>
    </source>
</evidence>
<dbReference type="GO" id="GO:0005829">
    <property type="term" value="C:cytosol"/>
    <property type="evidence" value="ECO:0007669"/>
    <property type="project" value="TreeGrafter"/>
</dbReference>
<gene>
    <name evidence="11" type="ORF">MNBD_ALPHA05-589</name>
</gene>
<evidence type="ECO:0000256" key="1">
    <source>
        <dbReference type="ARBA" id="ARBA00008226"/>
    </source>
</evidence>
<feature type="domain" description="Alanyl-transfer RNA synthetases family profile" evidence="10">
    <location>
        <begin position="1"/>
        <end position="406"/>
    </location>
</feature>
<evidence type="ECO:0000313" key="11">
    <source>
        <dbReference type="EMBL" id="VAV97908.1"/>
    </source>
</evidence>
<keyword evidence="9 11" id="KW-0030">Aminoacyl-tRNA synthetase</keyword>
<dbReference type="InterPro" id="IPR018162">
    <property type="entry name" value="Ala-tRNA-ligase_IIc_anticod-bd"/>
</dbReference>
<keyword evidence="6" id="KW-0067">ATP-binding</keyword>
<name>A0A3B0SBH5_9ZZZZ</name>
<dbReference type="HAMAP" id="MF_00036_B">
    <property type="entry name" value="Ala_tRNA_synth_B"/>
    <property type="match status" value="1"/>
</dbReference>
<dbReference type="PRINTS" id="PR00980">
    <property type="entry name" value="TRNASYNTHALA"/>
</dbReference>
<dbReference type="CDD" id="cd00673">
    <property type="entry name" value="AlaRS_core"/>
    <property type="match status" value="1"/>
</dbReference>
<dbReference type="PANTHER" id="PTHR11777:SF9">
    <property type="entry name" value="ALANINE--TRNA LIGASE, CYTOPLASMIC"/>
    <property type="match status" value="1"/>
</dbReference>
<dbReference type="GO" id="GO:0005524">
    <property type="term" value="F:ATP binding"/>
    <property type="evidence" value="ECO:0007669"/>
    <property type="project" value="UniProtKB-KW"/>
</dbReference>
<comment type="similarity">
    <text evidence="1">Belongs to the class-II aminoacyl-tRNA synthetase family.</text>
</comment>
<evidence type="ECO:0000256" key="4">
    <source>
        <dbReference type="ARBA" id="ARBA00022598"/>
    </source>
</evidence>
<evidence type="ECO:0000256" key="9">
    <source>
        <dbReference type="ARBA" id="ARBA00023146"/>
    </source>
</evidence>
<dbReference type="GO" id="GO:0004813">
    <property type="term" value="F:alanine-tRNA ligase activity"/>
    <property type="evidence" value="ECO:0007669"/>
    <property type="project" value="UniProtKB-EC"/>
</dbReference>
<keyword evidence="8" id="KW-0648">Protein biosynthesis</keyword>
<dbReference type="EC" id="6.1.1.7" evidence="2"/>
<dbReference type="EMBL" id="UOEH01000240">
    <property type="protein sequence ID" value="VAV97908.1"/>
    <property type="molecule type" value="Genomic_DNA"/>
</dbReference>
<evidence type="ECO:0000259" key="10">
    <source>
        <dbReference type="PROSITE" id="PS50860"/>
    </source>
</evidence>
<dbReference type="SUPFAM" id="SSF101353">
    <property type="entry name" value="Putative anticodon-binding domain of alanyl-tRNA synthetase (AlaRS)"/>
    <property type="match status" value="1"/>
</dbReference>
<dbReference type="PANTHER" id="PTHR11777">
    <property type="entry name" value="ALANYL-TRNA SYNTHETASE"/>
    <property type="match status" value="1"/>
</dbReference>